<evidence type="ECO:0000313" key="2">
    <source>
        <dbReference type="EMBL" id="GAA1710701.1"/>
    </source>
</evidence>
<dbReference type="InterPro" id="IPR036291">
    <property type="entry name" value="NAD(P)-bd_dom_sf"/>
</dbReference>
<comment type="caution">
    <text evidence="2">The sequence shown here is derived from an EMBL/GenBank/DDBJ whole genome shotgun (WGS) entry which is preliminary data.</text>
</comment>
<dbReference type="RefSeq" id="WP_163567169.1">
    <property type="nucleotide sequence ID" value="NZ_BAAANY010000036.1"/>
</dbReference>
<evidence type="ECO:0000259" key="1">
    <source>
        <dbReference type="Pfam" id="PF13460"/>
    </source>
</evidence>
<gene>
    <name evidence="2" type="ORF">GCM10009765_69990</name>
</gene>
<reference evidence="2 3" key="1">
    <citation type="journal article" date="2019" name="Int. J. Syst. Evol. Microbiol.">
        <title>The Global Catalogue of Microorganisms (GCM) 10K type strain sequencing project: providing services to taxonomists for standard genome sequencing and annotation.</title>
        <authorList>
            <consortium name="The Broad Institute Genomics Platform"/>
            <consortium name="The Broad Institute Genome Sequencing Center for Infectious Disease"/>
            <person name="Wu L."/>
            <person name="Ma J."/>
        </authorList>
    </citation>
    <scope>NUCLEOTIDE SEQUENCE [LARGE SCALE GENOMIC DNA]</scope>
    <source>
        <strain evidence="2 3">JCM 14718</strain>
    </source>
</reference>
<sequence>MREILVTGATGNVGRQVVKQLLAKGVGVRALTRRPDASLPAGVEAAYGDLEKPESLAAADVSAVFLVWPLHTAETLPAVLEAIGRPVVFLGSGGVRDCTFDQQIELLRRSGLEWTFIRPSTFAANALWWAPQIRAGDIVRGAYGQVAMPMLHEADIAAVAVRALLDGRHAGAVYDLTGPELVAQADQVRLIGEAIGRPLRWEEVDRPRARAQMVADDFPESFVDVLFDAYEQMVPVPITNTVQEVAGRPARTFLTWARDHAADFTAR</sequence>
<dbReference type="InterPro" id="IPR016040">
    <property type="entry name" value="NAD(P)-bd_dom"/>
</dbReference>
<dbReference type="PANTHER" id="PTHR43162">
    <property type="match status" value="1"/>
</dbReference>
<dbReference type="Gene3D" id="3.40.50.720">
    <property type="entry name" value="NAD(P)-binding Rossmann-like Domain"/>
    <property type="match status" value="1"/>
</dbReference>
<organism evidence="2 3">
    <name type="scientific">Fodinicola feengrottensis</name>
    <dbReference type="NCBI Taxonomy" id="435914"/>
    <lineage>
        <taxon>Bacteria</taxon>
        <taxon>Bacillati</taxon>
        <taxon>Actinomycetota</taxon>
        <taxon>Actinomycetes</taxon>
        <taxon>Mycobacteriales</taxon>
        <taxon>Fodinicola</taxon>
    </lineage>
</organism>
<protein>
    <submittedName>
        <fullName evidence="2">NAD(P)H-binding protein</fullName>
    </submittedName>
</protein>
<proteinExistence type="predicted"/>
<name>A0ABN2IS65_9ACTN</name>
<dbReference type="SUPFAM" id="SSF51735">
    <property type="entry name" value="NAD(P)-binding Rossmann-fold domains"/>
    <property type="match status" value="1"/>
</dbReference>
<dbReference type="Pfam" id="PF13460">
    <property type="entry name" value="NAD_binding_10"/>
    <property type="match status" value="1"/>
</dbReference>
<accession>A0ABN2IS65</accession>
<dbReference type="Proteomes" id="UP001500618">
    <property type="component" value="Unassembled WGS sequence"/>
</dbReference>
<keyword evidence="3" id="KW-1185">Reference proteome</keyword>
<dbReference type="InterPro" id="IPR051604">
    <property type="entry name" value="Ergot_Alk_Oxidoreductase"/>
</dbReference>
<dbReference type="Gene3D" id="3.90.25.10">
    <property type="entry name" value="UDP-galactose 4-epimerase, domain 1"/>
    <property type="match status" value="1"/>
</dbReference>
<dbReference type="EMBL" id="BAAANY010000036">
    <property type="protein sequence ID" value="GAA1710701.1"/>
    <property type="molecule type" value="Genomic_DNA"/>
</dbReference>
<feature type="domain" description="NAD(P)-binding" evidence="1">
    <location>
        <begin position="8"/>
        <end position="64"/>
    </location>
</feature>
<dbReference type="PANTHER" id="PTHR43162:SF1">
    <property type="entry name" value="PRESTALK A DIFFERENTIATION PROTEIN A"/>
    <property type="match status" value="1"/>
</dbReference>
<evidence type="ECO:0000313" key="3">
    <source>
        <dbReference type="Proteomes" id="UP001500618"/>
    </source>
</evidence>